<dbReference type="STRING" id="497965.Cyan7822_3307"/>
<organism evidence="5 6">
    <name type="scientific">Gloeothece verrucosa (strain PCC 7822)</name>
    <name type="common">Cyanothece sp. (strain PCC 7822)</name>
    <dbReference type="NCBI Taxonomy" id="497965"/>
    <lineage>
        <taxon>Bacteria</taxon>
        <taxon>Bacillati</taxon>
        <taxon>Cyanobacteriota</taxon>
        <taxon>Cyanophyceae</taxon>
        <taxon>Oscillatoriophycideae</taxon>
        <taxon>Chroococcales</taxon>
        <taxon>Aphanothecaceae</taxon>
        <taxon>Gloeothece</taxon>
        <taxon>Gloeothece verrucosa</taxon>
    </lineage>
</organism>
<reference evidence="6" key="1">
    <citation type="journal article" date="2011" name="MBio">
        <title>Novel metabolic attributes of the genus Cyanothece, comprising a group of unicellular nitrogen-fixing Cyanobacteria.</title>
        <authorList>
            <person name="Bandyopadhyay A."/>
            <person name="Elvitigala T."/>
            <person name="Welsh E."/>
            <person name="Stockel J."/>
            <person name="Liberton M."/>
            <person name="Min H."/>
            <person name="Sherman L.A."/>
            <person name="Pakrasi H.B."/>
        </authorList>
    </citation>
    <scope>NUCLEOTIDE SEQUENCE [LARGE SCALE GENOMIC DNA]</scope>
    <source>
        <strain evidence="6">PCC 7822</strain>
    </source>
</reference>
<dbReference type="Gene3D" id="1.10.287.1770">
    <property type="match status" value="1"/>
</dbReference>
<feature type="transmembrane region" description="Helical" evidence="1">
    <location>
        <begin position="421"/>
        <end position="442"/>
    </location>
</feature>
<dbReference type="PANTHER" id="PTHR43185">
    <property type="entry name" value="FERROUS IRON TRANSPORT PROTEIN B"/>
    <property type="match status" value="1"/>
</dbReference>
<keyword evidence="1" id="KW-0472">Membrane</keyword>
<dbReference type="InterPro" id="IPR050860">
    <property type="entry name" value="FeoB_GTPase"/>
</dbReference>
<feature type="transmembrane region" description="Helical" evidence="1">
    <location>
        <begin position="292"/>
        <end position="314"/>
    </location>
</feature>
<feature type="domain" description="Nucleoside transporter/FeoB GTPase Gate" evidence="3">
    <location>
        <begin position="193"/>
        <end position="287"/>
    </location>
</feature>
<accession>E0UCR3</accession>
<feature type="transmembrane region" description="Helical" evidence="1">
    <location>
        <begin position="262"/>
        <end position="286"/>
    </location>
</feature>
<dbReference type="HOGENOM" id="CLU_013350_6_0_3"/>
<keyword evidence="6" id="KW-1185">Reference proteome</keyword>
<feature type="transmembrane region" description="Helical" evidence="1">
    <location>
        <begin position="228"/>
        <end position="250"/>
    </location>
</feature>
<dbReference type="Proteomes" id="UP000008206">
    <property type="component" value="Chromosome"/>
</dbReference>
<dbReference type="Pfam" id="PF07670">
    <property type="entry name" value="Gate"/>
    <property type="match status" value="2"/>
</dbReference>
<protein>
    <submittedName>
        <fullName evidence="5">Ferrous iron transport B domain protein</fullName>
    </submittedName>
</protein>
<dbReference type="RefSeq" id="WP_013323326.1">
    <property type="nucleotide sequence ID" value="NC_014501.1"/>
</dbReference>
<name>E0UCR3_GLOV7</name>
<feature type="transmembrane region" description="Helical" evidence="1">
    <location>
        <begin position="189"/>
        <end position="208"/>
    </location>
</feature>
<dbReference type="InterPro" id="IPR041069">
    <property type="entry name" value="FeoB_Cyto"/>
</dbReference>
<gene>
    <name evidence="5" type="ordered locus">Cyan7822_3307</name>
</gene>
<dbReference type="eggNOG" id="COG0370">
    <property type="taxonomic scope" value="Bacteria"/>
</dbReference>
<keyword evidence="1" id="KW-1133">Transmembrane helix</keyword>
<dbReference type="AlphaFoldDB" id="E0UCR3"/>
<feature type="domain" description="FeoB cytosolic helical" evidence="4">
    <location>
        <begin position="7"/>
        <end position="96"/>
    </location>
</feature>
<dbReference type="EMBL" id="CP002198">
    <property type="protein sequence ID" value="ADN15257.1"/>
    <property type="molecule type" value="Genomic_DNA"/>
</dbReference>
<proteinExistence type="predicted"/>
<dbReference type="PANTHER" id="PTHR43185:SF1">
    <property type="entry name" value="FE(2+) TRANSPORTER FEOB"/>
    <property type="match status" value="1"/>
</dbReference>
<dbReference type="OrthoDB" id="9809127at2"/>
<evidence type="ECO:0000259" key="2">
    <source>
        <dbReference type="Pfam" id="PF07664"/>
    </source>
</evidence>
<evidence type="ECO:0000313" key="6">
    <source>
        <dbReference type="Proteomes" id="UP000008206"/>
    </source>
</evidence>
<evidence type="ECO:0000259" key="3">
    <source>
        <dbReference type="Pfam" id="PF07670"/>
    </source>
</evidence>
<dbReference type="InterPro" id="IPR011642">
    <property type="entry name" value="Gate_dom"/>
</dbReference>
<dbReference type="Pfam" id="PF07664">
    <property type="entry name" value="FeoB_C"/>
    <property type="match status" value="1"/>
</dbReference>
<dbReference type="GO" id="GO:0015093">
    <property type="term" value="F:ferrous iron transmembrane transporter activity"/>
    <property type="evidence" value="ECO:0007669"/>
    <property type="project" value="InterPro"/>
</dbReference>
<feature type="domain" description="Ferrous iron transport protein B C-terminal" evidence="2">
    <location>
        <begin position="294"/>
        <end position="343"/>
    </location>
</feature>
<feature type="transmembrane region" description="Helical" evidence="1">
    <location>
        <begin position="377"/>
        <end position="400"/>
    </location>
</feature>
<dbReference type="InterPro" id="IPR011640">
    <property type="entry name" value="Fe2_transport_prot_B_C"/>
</dbReference>
<evidence type="ECO:0000256" key="1">
    <source>
        <dbReference type="SAM" id="Phobius"/>
    </source>
</evidence>
<dbReference type="GO" id="GO:0005886">
    <property type="term" value="C:plasma membrane"/>
    <property type="evidence" value="ECO:0007669"/>
    <property type="project" value="TreeGrafter"/>
</dbReference>
<dbReference type="Pfam" id="PF17910">
    <property type="entry name" value="FeoB_Cyto"/>
    <property type="match status" value="1"/>
</dbReference>
<feature type="transmembrane region" description="Helical" evidence="1">
    <location>
        <begin position="454"/>
        <end position="474"/>
    </location>
</feature>
<evidence type="ECO:0000313" key="5">
    <source>
        <dbReference type="EMBL" id="ADN15257.1"/>
    </source>
</evidence>
<keyword evidence="1" id="KW-0812">Transmembrane</keyword>
<feature type="domain" description="Nucleoside transporter/FeoB GTPase Gate" evidence="3">
    <location>
        <begin position="348"/>
        <end position="449"/>
    </location>
</feature>
<sequence length="481" mass="53739">MSHQIAYPEPIEAAITSVESLLSFEPSYSLSRRSIALIILQQDASVWESLGLKKSQYPEIEGIINGVQQDLGEPVAIAIASYRQQLAWQLEKKVLKEPTQSKPPFTETLHRLTVNPLTGFPILLLILYYGVYKFVGEFGAGTLVDAIEGFFEGKINPFVNHLVAAIFPWQPLQDLFANDYGIITLGIRYATAIVLPIVCTFFLMFSFLEDSGYLPRLSLMLDRLFKIMGLSGRAVIPIVLGLGCDTMATLVTRTLETRRERLIATFLLSLAIPCAAQWGVILGLLAQKPAALIFWGGFIFSIFLLAGFLVARILPGKEAGFYIEIPPLRFPKLKNIITKTYVRMKWYFLEILPIFIWASVLIWLGRLTGLFDLIISWIQPVSLALGLPKETAAIFLYGFFRRDYGAAGLFDLQSNMAMNGNQIVVAAIVLTLFLPCVAQLQIMLKERGWKTTTAIVLFIFPFAFIIGYLVNLFLTVTGLSL</sequence>
<dbReference type="KEGG" id="cyj:Cyan7822_3307"/>
<evidence type="ECO:0000259" key="4">
    <source>
        <dbReference type="Pfam" id="PF17910"/>
    </source>
</evidence>
<feature type="transmembrane region" description="Helical" evidence="1">
    <location>
        <begin position="346"/>
        <end position="365"/>
    </location>
</feature>